<dbReference type="eggNOG" id="KOG4419">
    <property type="taxonomic scope" value="Eukaryota"/>
</dbReference>
<dbReference type="SUPFAM" id="SSF56300">
    <property type="entry name" value="Metallo-dependent phosphatases"/>
    <property type="match status" value="1"/>
</dbReference>
<dbReference type="Gene3D" id="3.60.21.10">
    <property type="match status" value="1"/>
</dbReference>
<keyword evidence="5" id="KW-1185">Reference proteome</keyword>
<dbReference type="InterPro" id="IPR014485">
    <property type="entry name" value="Pesterase_C1039"/>
</dbReference>
<dbReference type="Gene3D" id="3.90.780.10">
    <property type="entry name" value="5'-Nucleotidase, C-terminal domain"/>
    <property type="match status" value="2"/>
</dbReference>
<reference evidence="5" key="1">
    <citation type="submission" date="2012-06" db="EMBL/GenBank/DDBJ databases">
        <title>The genome sequence of Coniosporium apollinis CBS 100218.</title>
        <authorList>
            <consortium name="The Broad Institute Genome Sequencing Platform"/>
            <person name="Cuomo C."/>
            <person name="Gorbushina A."/>
            <person name="Noack S."/>
            <person name="Walker B."/>
            <person name="Young S.K."/>
            <person name="Zeng Q."/>
            <person name="Gargeya S."/>
            <person name="Fitzgerald M."/>
            <person name="Haas B."/>
            <person name="Abouelleil A."/>
            <person name="Alvarado L."/>
            <person name="Arachchi H.M."/>
            <person name="Berlin A.M."/>
            <person name="Chapman S.B."/>
            <person name="Goldberg J."/>
            <person name="Griggs A."/>
            <person name="Gujja S."/>
            <person name="Hansen M."/>
            <person name="Howarth C."/>
            <person name="Imamovic A."/>
            <person name="Larimer J."/>
            <person name="McCowan C."/>
            <person name="Montmayeur A."/>
            <person name="Murphy C."/>
            <person name="Neiman D."/>
            <person name="Pearson M."/>
            <person name="Priest M."/>
            <person name="Roberts A."/>
            <person name="Saif S."/>
            <person name="Shea T."/>
            <person name="Sisk P."/>
            <person name="Sykes S."/>
            <person name="Wortman J."/>
            <person name="Nusbaum C."/>
            <person name="Birren B."/>
        </authorList>
    </citation>
    <scope>NUCLEOTIDE SEQUENCE [LARGE SCALE GENOMIC DNA]</scope>
    <source>
        <strain evidence="5">CBS 100218</strain>
    </source>
</reference>
<evidence type="ECO:0000313" key="4">
    <source>
        <dbReference type="EMBL" id="EON64818.1"/>
    </source>
</evidence>
<dbReference type="STRING" id="1168221.R7YSJ6"/>
<dbReference type="FunFam" id="3.90.780.10:FF:000009">
    <property type="entry name" value="Ser/Thr protein phosphatase family"/>
    <property type="match status" value="1"/>
</dbReference>
<dbReference type="GO" id="GO:0005576">
    <property type="term" value="C:extracellular region"/>
    <property type="evidence" value="ECO:0007669"/>
    <property type="project" value="UniProtKB-ARBA"/>
</dbReference>
<dbReference type="SUPFAM" id="SSF55816">
    <property type="entry name" value="5'-nucleotidase (syn. UDP-sugar hydrolase), C-terminal domain"/>
    <property type="match status" value="1"/>
</dbReference>
<dbReference type="PANTHER" id="PTHR11575:SF43">
    <property type="entry name" value="SER_THR PROTEIN PHOSPHATASE FAMILY (AFU_ORTHOLOGUE AFUA_3G04160)"/>
    <property type="match status" value="1"/>
</dbReference>
<organism evidence="4 5">
    <name type="scientific">Coniosporium apollinis (strain CBS 100218)</name>
    <name type="common">Rock-inhabiting black yeast</name>
    <dbReference type="NCBI Taxonomy" id="1168221"/>
    <lineage>
        <taxon>Eukaryota</taxon>
        <taxon>Fungi</taxon>
        <taxon>Dikarya</taxon>
        <taxon>Ascomycota</taxon>
        <taxon>Pezizomycotina</taxon>
        <taxon>Dothideomycetes</taxon>
        <taxon>Dothideomycetes incertae sedis</taxon>
        <taxon>Coniosporium</taxon>
    </lineage>
</organism>
<dbReference type="GO" id="GO:0009166">
    <property type="term" value="P:nucleotide catabolic process"/>
    <property type="evidence" value="ECO:0007669"/>
    <property type="project" value="InterPro"/>
</dbReference>
<dbReference type="RefSeq" id="XP_007780135.1">
    <property type="nucleotide sequence ID" value="XM_007781945.1"/>
</dbReference>
<dbReference type="PANTHER" id="PTHR11575">
    <property type="entry name" value="5'-NUCLEOTIDASE-RELATED"/>
    <property type="match status" value="1"/>
</dbReference>
<evidence type="ECO:0000259" key="2">
    <source>
        <dbReference type="Pfam" id="PF00149"/>
    </source>
</evidence>
<dbReference type="InterPro" id="IPR041823">
    <property type="entry name" value="YHR202W_N"/>
</dbReference>
<dbReference type="AlphaFoldDB" id="R7YSJ6"/>
<dbReference type="GeneID" id="19901363"/>
<dbReference type="EMBL" id="JH767570">
    <property type="protein sequence ID" value="EON64818.1"/>
    <property type="molecule type" value="Genomic_DNA"/>
</dbReference>
<name>R7YSJ6_CONA1</name>
<dbReference type="Proteomes" id="UP000016924">
    <property type="component" value="Unassembled WGS sequence"/>
</dbReference>
<dbReference type="PIRSF" id="PIRSF017316">
    <property type="entry name" value="Pesterase_C1039"/>
    <property type="match status" value="1"/>
</dbReference>
<feature type="domain" description="Putative 5'-nucleotidase C-terminal" evidence="3">
    <location>
        <begin position="366"/>
        <end position="582"/>
    </location>
</feature>
<evidence type="ECO:0000256" key="1">
    <source>
        <dbReference type="SAM" id="SignalP"/>
    </source>
</evidence>
<feature type="chain" id="PRO_5004450755" evidence="1">
    <location>
        <begin position="18"/>
        <end position="626"/>
    </location>
</feature>
<dbReference type="GO" id="GO:0016787">
    <property type="term" value="F:hydrolase activity"/>
    <property type="evidence" value="ECO:0007669"/>
    <property type="project" value="InterPro"/>
</dbReference>
<dbReference type="InterPro" id="IPR036907">
    <property type="entry name" value="5'-Nucleotdase_C_sf"/>
</dbReference>
<dbReference type="Pfam" id="PF00149">
    <property type="entry name" value="Metallophos"/>
    <property type="match status" value="1"/>
</dbReference>
<dbReference type="Pfam" id="PF21953">
    <property type="entry name" value="NadN_nucleosid_C"/>
    <property type="match status" value="1"/>
</dbReference>
<evidence type="ECO:0000259" key="3">
    <source>
        <dbReference type="Pfam" id="PF21953"/>
    </source>
</evidence>
<protein>
    <submittedName>
        <fullName evidence="4">Uncharacterized protein</fullName>
    </submittedName>
</protein>
<dbReference type="OMA" id="PISFYRV"/>
<gene>
    <name evidence="4" type="ORF">W97_04052</name>
</gene>
<dbReference type="InterPro" id="IPR029052">
    <property type="entry name" value="Metallo-depent_PP-like"/>
</dbReference>
<dbReference type="InterPro" id="IPR004843">
    <property type="entry name" value="Calcineurin-like_PHP"/>
</dbReference>
<feature type="domain" description="Calcineurin-like phosphoesterase" evidence="2">
    <location>
        <begin position="39"/>
        <end position="263"/>
    </location>
</feature>
<dbReference type="InterPro" id="IPR053828">
    <property type="entry name" value="Nucleosidase_C"/>
</dbReference>
<dbReference type="CDD" id="cd07407">
    <property type="entry name" value="MPP_YHR202W_N"/>
    <property type="match status" value="1"/>
</dbReference>
<evidence type="ECO:0000313" key="5">
    <source>
        <dbReference type="Proteomes" id="UP000016924"/>
    </source>
</evidence>
<dbReference type="OrthoDB" id="7722975at2759"/>
<sequence length="626" mass="70151">MIGPALLLLALVPCAFTAQPGAPSPVAAPLRELQWAQLNLLQTTDTHGWHGGHLQEPSFSADWGDYVSFAKHMRDRADADGSDLLLIDTGDRVEGNGLYDASEPKGLYTFDIFKEQDIDVICSGNHELYKQNSSENEFHITVPNFKGNYLASNLDIYNPETEEFEPLAPRFKKFTTKNQGIRILAFGFLYDFAGNANNTIVRTIKDTVKEDWFQEAIRDRDVDLFLIIGHVPVRSPEYTLLYKTIRAVQWDVPIAFIGGHTHIRDYTTYDRKAAALESGRYMETIGFMSIDGLSTDGSNGIAPMPAKKGITFARRYIDNNLFSMYHHSRKNESTFPTEHGRNVSALIASSRKSLDLDKLHGCAPRDLWVNRAPYPSDASIFTWLEESVLPQQLSASTEREGRPALAITNTGAMRFDIFKGAFTKDSTFLVCPFTSGFRYVKDVPYEAASKVLNLLNHQGPIMQEAEEKHGLRSWMLVPPEQGFARPEFMPANNEERRVRGAGQQIPLAGTRGEKLELIPGYTTRDDAGDDGDDTLHSKIAFYNVPNCIQAPVNFPSRTADGVLQEPESVDLIYNEFVQAWVLTALKYLGEEYSSDDTEAYMKGKTFTDVITDWVSENWGTDGEDCP</sequence>
<feature type="signal peptide" evidence="1">
    <location>
        <begin position="1"/>
        <end position="17"/>
    </location>
</feature>
<keyword evidence="1" id="KW-0732">Signal</keyword>
<accession>R7YSJ6</accession>
<dbReference type="FunFam" id="3.60.21.10:FF:000043">
    <property type="entry name" value="Ser/Thr protein phosphatase family"/>
    <property type="match status" value="1"/>
</dbReference>
<dbReference type="HOGENOM" id="CLU_019028_0_0_1"/>
<proteinExistence type="predicted"/>
<dbReference type="InterPro" id="IPR006179">
    <property type="entry name" value="5_nucleotidase/apyrase"/>
</dbReference>
<dbReference type="GO" id="GO:0005829">
    <property type="term" value="C:cytosol"/>
    <property type="evidence" value="ECO:0007669"/>
    <property type="project" value="TreeGrafter"/>
</dbReference>